<dbReference type="Proteomes" id="UP000027192">
    <property type="component" value="Unassembled WGS sequence"/>
</dbReference>
<comment type="caution">
    <text evidence="1">The sequence shown here is derived from an EMBL/GenBank/DDBJ whole genome shotgun (WGS) entry which is preliminary data.</text>
</comment>
<organism evidence="1 2">
    <name type="scientific">Photobacterium galatheae</name>
    <dbReference type="NCBI Taxonomy" id="1654360"/>
    <lineage>
        <taxon>Bacteria</taxon>
        <taxon>Pseudomonadati</taxon>
        <taxon>Pseudomonadota</taxon>
        <taxon>Gammaproteobacteria</taxon>
        <taxon>Vibrionales</taxon>
        <taxon>Vibrionaceae</taxon>
        <taxon>Photobacterium</taxon>
    </lineage>
</organism>
<dbReference type="AlphaFoldDB" id="A0A066RUN0"/>
<dbReference type="Pfam" id="PF06288">
    <property type="entry name" value="DUF1040"/>
    <property type="match status" value="1"/>
</dbReference>
<evidence type="ECO:0008006" key="3">
    <source>
        <dbReference type="Google" id="ProtNLM"/>
    </source>
</evidence>
<dbReference type="InterPro" id="IPR009383">
    <property type="entry name" value="DUF1040"/>
</dbReference>
<evidence type="ECO:0000313" key="2">
    <source>
        <dbReference type="Proteomes" id="UP000027192"/>
    </source>
</evidence>
<dbReference type="STRING" id="1654360.EA58_11650"/>
<name>A0A066RUN0_9GAMM</name>
<accession>A0A066RUN0</accession>
<protein>
    <recommendedName>
        <fullName evidence="3">DUF1040 family protein</fullName>
    </recommendedName>
</protein>
<dbReference type="EMBL" id="JMIB01000022">
    <property type="protein sequence ID" value="KDM91412.1"/>
    <property type="molecule type" value="Genomic_DNA"/>
</dbReference>
<dbReference type="Gene3D" id="1.10.1580.20">
    <property type="entry name" value="Protein of unknown function DUF1040"/>
    <property type="match status" value="1"/>
</dbReference>
<keyword evidence="2" id="KW-1185">Reference proteome</keyword>
<reference evidence="1 2" key="1">
    <citation type="submission" date="2014-04" db="EMBL/GenBank/DDBJ databases">
        <title>Draft genome sequence of Photobacterium halotolerans S2753: a solonamide, ngercheumicin and holomycin producer.</title>
        <authorList>
            <person name="Machado H.R."/>
            <person name="Gram L."/>
        </authorList>
    </citation>
    <scope>NUCLEOTIDE SEQUENCE [LARGE SCALE GENOMIC DNA]</scope>
    <source>
        <strain evidence="1 2">S2753</strain>
    </source>
</reference>
<gene>
    <name evidence="1" type="ORF">EA58_11650</name>
</gene>
<dbReference type="RefSeq" id="WP_036752570.1">
    <property type="nucleotide sequence ID" value="NZ_JAGSGC010000017.1"/>
</dbReference>
<dbReference type="OrthoDB" id="6197074at2"/>
<sequence length="88" mass="9731">MTEHRITELLALLQPHWQQSPELSLAALLDQLAKEAGFSGPLAELSDDILIYQLKMRGEGQDAMIPGLVKDCETDFKTALLKARGVLK</sequence>
<evidence type="ECO:0000313" key="1">
    <source>
        <dbReference type="EMBL" id="KDM91412.1"/>
    </source>
</evidence>
<proteinExistence type="predicted"/>
<dbReference type="InterPro" id="IPR038134">
    <property type="entry name" value="YihD_sf"/>
</dbReference>